<reference evidence="1" key="1">
    <citation type="submission" date="2022-11" db="EMBL/GenBank/DDBJ databases">
        <title>Centuries of genome instability and evolution in soft-shell clam transmissible cancer (bioRxiv).</title>
        <authorList>
            <person name="Hart S.F.M."/>
            <person name="Yonemitsu M.A."/>
            <person name="Giersch R.M."/>
            <person name="Beal B.F."/>
            <person name="Arriagada G."/>
            <person name="Davis B.W."/>
            <person name="Ostrander E.A."/>
            <person name="Goff S.P."/>
            <person name="Metzger M.J."/>
        </authorList>
    </citation>
    <scope>NUCLEOTIDE SEQUENCE</scope>
    <source>
        <strain evidence="1">MELC-2E11</strain>
        <tissue evidence="1">Siphon/mantle</tissue>
    </source>
</reference>
<evidence type="ECO:0000313" key="1">
    <source>
        <dbReference type="EMBL" id="WAR22466.1"/>
    </source>
</evidence>
<dbReference type="EMBL" id="CP111023">
    <property type="protein sequence ID" value="WAR22466.1"/>
    <property type="molecule type" value="Genomic_DNA"/>
</dbReference>
<dbReference type="Proteomes" id="UP001164746">
    <property type="component" value="Chromosome 12"/>
</dbReference>
<protein>
    <submittedName>
        <fullName evidence="1">Uncharacterized protein</fullName>
    </submittedName>
</protein>
<accession>A0ABY7FTC4</accession>
<organism evidence="1 2">
    <name type="scientific">Mya arenaria</name>
    <name type="common">Soft-shell clam</name>
    <dbReference type="NCBI Taxonomy" id="6604"/>
    <lineage>
        <taxon>Eukaryota</taxon>
        <taxon>Metazoa</taxon>
        <taxon>Spiralia</taxon>
        <taxon>Lophotrochozoa</taxon>
        <taxon>Mollusca</taxon>
        <taxon>Bivalvia</taxon>
        <taxon>Autobranchia</taxon>
        <taxon>Heteroconchia</taxon>
        <taxon>Euheterodonta</taxon>
        <taxon>Imparidentia</taxon>
        <taxon>Neoheterodontei</taxon>
        <taxon>Myida</taxon>
        <taxon>Myoidea</taxon>
        <taxon>Myidae</taxon>
        <taxon>Mya</taxon>
    </lineage>
</organism>
<sequence>MKFYSSAHRRNSDVHKGLAHYYKDIAPSSNIGNSDVLNGPAHYYEDIAPSSNIGNSNVHNGPAHYYEDIGFSSNIALHIYDRFQMLKTLWSPFLLFSNNAAITSLFSNQPSADDIKSQISLKFIMFSELSTIQGSDKEHLEAKPQLWKLVYRSASGYRNALPSWITRLFVIKQNKCLHRRFLTVVKGSTATATLNNYHQCCGLCHGFVKVRNQSLCEVSRPHISKFNF</sequence>
<proteinExistence type="predicted"/>
<keyword evidence="2" id="KW-1185">Reference proteome</keyword>
<gene>
    <name evidence="1" type="ORF">MAR_016440</name>
</gene>
<evidence type="ECO:0000313" key="2">
    <source>
        <dbReference type="Proteomes" id="UP001164746"/>
    </source>
</evidence>
<name>A0ABY7FTC4_MYAAR</name>